<dbReference type="Pfam" id="PF00300">
    <property type="entry name" value="His_Phos_1"/>
    <property type="match status" value="1"/>
</dbReference>
<proteinExistence type="predicted"/>
<dbReference type="Proteomes" id="UP001268864">
    <property type="component" value="Unassembled WGS sequence"/>
</dbReference>
<dbReference type="PANTHER" id="PTHR48100">
    <property type="entry name" value="BROAD-SPECIFICITY PHOSPHATASE YOR283W-RELATED"/>
    <property type="match status" value="1"/>
</dbReference>
<sequence length="209" mass="22610">MTTLLLARHGETAWNREGRVQGWAPTELTDTGRDQAEALGAWLSEAYDVDRVVASDLRRTRETTARLREAGADLPDPTLDRAWRERAFGVYQGFLAEELFEREPGHEPGDSVSALAAAPEGAEAIDQFCARVESAWSGLRERVDDGETALLVTHGGVVKVVLSLVAERSRAAALTAHSPPNCSVAEVRLDGDGAELVAEGVTVWDQDGF</sequence>
<dbReference type="SMART" id="SM00855">
    <property type="entry name" value="PGAM"/>
    <property type="match status" value="1"/>
</dbReference>
<dbReference type="PROSITE" id="PS00175">
    <property type="entry name" value="PG_MUTASE"/>
    <property type="match status" value="1"/>
</dbReference>
<dbReference type="InterPro" id="IPR013078">
    <property type="entry name" value="His_Pase_superF_clade-1"/>
</dbReference>
<dbReference type="InterPro" id="IPR050275">
    <property type="entry name" value="PGM_Phosphatase"/>
</dbReference>
<comment type="caution">
    <text evidence="1">The sequence shown here is derived from an EMBL/GenBank/DDBJ whole genome shotgun (WGS) entry which is preliminary data.</text>
</comment>
<dbReference type="SUPFAM" id="SSF53254">
    <property type="entry name" value="Phosphoglycerate mutase-like"/>
    <property type="match status" value="1"/>
</dbReference>
<keyword evidence="2" id="KW-1185">Reference proteome</keyword>
<dbReference type="InterPro" id="IPR029033">
    <property type="entry name" value="His_PPase_superfam"/>
</dbReference>
<protein>
    <submittedName>
        <fullName evidence="1">Histidine phosphatase family protein</fullName>
    </submittedName>
</protein>
<gene>
    <name evidence="1" type="ORF">NDI86_06955</name>
</gene>
<reference evidence="1 2" key="1">
    <citation type="submission" date="2022-06" db="EMBL/GenBank/DDBJ databases">
        <title>Halomicroarcula sp. a new haloarchaeum isolate from saline soil.</title>
        <authorList>
            <person name="Strakova D."/>
            <person name="Galisteo C."/>
            <person name="Sanchez-Porro C."/>
            <person name="Ventosa A."/>
        </authorList>
    </citation>
    <scope>NUCLEOTIDE SEQUENCE [LARGE SCALE GENOMIC DNA]</scope>
    <source>
        <strain evidence="1 2">S3CR25-11</strain>
    </source>
</reference>
<dbReference type="CDD" id="cd07067">
    <property type="entry name" value="HP_PGM_like"/>
    <property type="match status" value="1"/>
</dbReference>
<name>A0ABU2FM86_9EURY</name>
<dbReference type="RefSeq" id="WP_310899697.1">
    <property type="nucleotide sequence ID" value="NZ_JAMQOS010000002.1"/>
</dbReference>
<dbReference type="InterPro" id="IPR001345">
    <property type="entry name" value="PG/BPGM_mutase_AS"/>
</dbReference>
<evidence type="ECO:0000313" key="1">
    <source>
        <dbReference type="EMBL" id="MDS0281858.1"/>
    </source>
</evidence>
<accession>A0ABU2FM86</accession>
<dbReference type="EMBL" id="JAMQOS010000002">
    <property type="protein sequence ID" value="MDS0281858.1"/>
    <property type="molecule type" value="Genomic_DNA"/>
</dbReference>
<organism evidence="1 2">
    <name type="scientific">Haloarcula onubensis</name>
    <dbReference type="NCBI Taxonomy" id="2950539"/>
    <lineage>
        <taxon>Archaea</taxon>
        <taxon>Methanobacteriati</taxon>
        <taxon>Methanobacteriota</taxon>
        <taxon>Stenosarchaea group</taxon>
        <taxon>Halobacteria</taxon>
        <taxon>Halobacteriales</taxon>
        <taxon>Haloarculaceae</taxon>
        <taxon>Haloarcula</taxon>
    </lineage>
</organism>
<dbReference type="Gene3D" id="3.40.50.1240">
    <property type="entry name" value="Phosphoglycerate mutase-like"/>
    <property type="match status" value="1"/>
</dbReference>
<evidence type="ECO:0000313" key="2">
    <source>
        <dbReference type="Proteomes" id="UP001268864"/>
    </source>
</evidence>